<dbReference type="SMART" id="SM00862">
    <property type="entry name" value="Trans_reg_C"/>
    <property type="match status" value="1"/>
</dbReference>
<dbReference type="EMBL" id="VLKN01000002">
    <property type="protein sequence ID" value="TWI04927.1"/>
    <property type="molecule type" value="Genomic_DNA"/>
</dbReference>
<protein>
    <submittedName>
        <fullName evidence="6">TolB-like protein</fullName>
    </submittedName>
</protein>
<evidence type="ECO:0000256" key="3">
    <source>
        <dbReference type="PROSITE-ProRule" id="PRU01091"/>
    </source>
</evidence>
<feature type="repeat" description="TPR" evidence="2">
    <location>
        <begin position="537"/>
        <end position="570"/>
    </location>
</feature>
<name>A0A562LB94_9GAMM</name>
<sequence>MTAAEAWIYRFGDIEVEPSAHRITRAGVDLGVEPKAYAVLVALLEDHGKALQRDVLLDRVWGHRHVTPGVLNRVVAQLRKALGDEAEHPRYIQTLHSLGYRFIAEVERVPVAAPDEPIEPAVAAVATPLVVEEAREPVSARALPSRRTRAIGIAAVLVVAALAIAGLHKRQAELRPAAASIAVLPFTNLSSQRNEDYFAEGLAEEMYDALAGVQGLKVASRLSSSAIGDQRADAKALGKRLGVATVLDASVRREGQRVRINAHLSDTRTGYTLWSDSYDRELSDVFATQSEIAEEVVKSLLGALPDQHGSLSKRLAPTRDIKAYDAYLKGLEKLRGPGDVRNSEHAISFFNQALAADGSFARAQAGVCRAELRRFELMMDSAAYGRAQEACMRASEMDPDMREVSLAFGDLHRVRGEFGKAVEYYAKAQDDPRLRPAVLLGLATAHAAQGRRELADGYFEQARALRPGDPAIHRAIGHQKYRDGDLPDAIEAFREAIRLAPSDADLWGSLGGLYLAAGNGAKASAAFERSIATKPTDAALSNYGTLKYQAGDYAAAVELFRRAAALQPKDFRLWGNLAEALLANPATQAQAREPLRRAAEMAERYIQVKPDHAEVMAVLAWYRANLGDVAAARGLMARAEALGTERGEVSLRNAQTLALLGESDAARERLAWVRESEIPQSRIAASPVLRRLPATDAPASGKQK</sequence>
<evidence type="ECO:0000256" key="4">
    <source>
        <dbReference type="SAM" id="Phobius"/>
    </source>
</evidence>
<dbReference type="PANTHER" id="PTHR12558">
    <property type="entry name" value="CELL DIVISION CYCLE 16,23,27"/>
    <property type="match status" value="1"/>
</dbReference>
<proteinExistence type="predicted"/>
<dbReference type="SUPFAM" id="SSF48452">
    <property type="entry name" value="TPR-like"/>
    <property type="match status" value="2"/>
</dbReference>
<dbReference type="PANTHER" id="PTHR12558:SF13">
    <property type="entry name" value="CELL DIVISION CYCLE PROTEIN 27 HOMOLOG"/>
    <property type="match status" value="1"/>
</dbReference>
<gene>
    <name evidence="6" type="ORF">IP90_01069</name>
</gene>
<dbReference type="SUPFAM" id="SSF46894">
    <property type="entry name" value="C-terminal effector domain of the bipartite response regulators"/>
    <property type="match status" value="1"/>
</dbReference>
<feature type="repeat" description="TPR" evidence="2">
    <location>
        <begin position="470"/>
        <end position="503"/>
    </location>
</feature>
<dbReference type="Gene3D" id="1.25.40.10">
    <property type="entry name" value="Tetratricopeptide repeat domain"/>
    <property type="match status" value="3"/>
</dbReference>
<evidence type="ECO:0000313" key="6">
    <source>
        <dbReference type="EMBL" id="TWI04927.1"/>
    </source>
</evidence>
<keyword evidence="7" id="KW-1185">Reference proteome</keyword>
<accession>A0A562LB94</accession>
<keyword evidence="4" id="KW-0472">Membrane</keyword>
<organism evidence="6 7">
    <name type="scientific">Luteimonas cucumeris</name>
    <dbReference type="NCBI Taxonomy" id="985012"/>
    <lineage>
        <taxon>Bacteria</taxon>
        <taxon>Pseudomonadati</taxon>
        <taxon>Pseudomonadota</taxon>
        <taxon>Gammaproteobacteria</taxon>
        <taxon>Lysobacterales</taxon>
        <taxon>Lysobacteraceae</taxon>
        <taxon>Luteimonas</taxon>
    </lineage>
</organism>
<dbReference type="GO" id="GO:0003677">
    <property type="term" value="F:DNA binding"/>
    <property type="evidence" value="ECO:0007669"/>
    <property type="project" value="UniProtKB-UniRule"/>
</dbReference>
<dbReference type="InterPro" id="IPR019734">
    <property type="entry name" value="TPR_rpt"/>
</dbReference>
<dbReference type="Gene3D" id="1.10.10.10">
    <property type="entry name" value="Winged helix-like DNA-binding domain superfamily/Winged helix DNA-binding domain"/>
    <property type="match status" value="1"/>
</dbReference>
<dbReference type="RefSeq" id="WP_144898572.1">
    <property type="nucleotide sequence ID" value="NZ_VLKN01000002.1"/>
</dbReference>
<dbReference type="InterPro" id="IPR011990">
    <property type="entry name" value="TPR-like_helical_dom_sf"/>
</dbReference>
<feature type="transmembrane region" description="Helical" evidence="4">
    <location>
        <begin position="150"/>
        <end position="168"/>
    </location>
</feature>
<dbReference type="Pfam" id="PF13432">
    <property type="entry name" value="TPR_16"/>
    <property type="match status" value="3"/>
</dbReference>
<dbReference type="InterPro" id="IPR001867">
    <property type="entry name" value="OmpR/PhoB-type_DNA-bd"/>
</dbReference>
<evidence type="ECO:0000313" key="7">
    <source>
        <dbReference type="Proteomes" id="UP000315167"/>
    </source>
</evidence>
<reference evidence="6 7" key="1">
    <citation type="journal article" date="2015" name="Stand. Genomic Sci.">
        <title>Genomic Encyclopedia of Bacterial and Archaeal Type Strains, Phase III: the genomes of soil and plant-associated and newly described type strains.</title>
        <authorList>
            <person name="Whitman W.B."/>
            <person name="Woyke T."/>
            <person name="Klenk H.P."/>
            <person name="Zhou Y."/>
            <person name="Lilburn T.G."/>
            <person name="Beck B.J."/>
            <person name="De Vos P."/>
            <person name="Vandamme P."/>
            <person name="Eisen J.A."/>
            <person name="Garrity G."/>
            <person name="Hugenholtz P."/>
            <person name="Kyrpides N.C."/>
        </authorList>
    </citation>
    <scope>NUCLEOTIDE SEQUENCE [LARGE SCALE GENOMIC DNA]</scope>
    <source>
        <strain evidence="6 7">CGMCC 1.10821</strain>
    </source>
</reference>
<feature type="domain" description="OmpR/PhoB-type" evidence="5">
    <location>
        <begin position="6"/>
        <end position="104"/>
    </location>
</feature>
<keyword evidence="4" id="KW-0812">Transmembrane</keyword>
<keyword evidence="1 3" id="KW-0238">DNA-binding</keyword>
<dbReference type="OrthoDB" id="1971692at2"/>
<dbReference type="PROSITE" id="PS51755">
    <property type="entry name" value="OMPR_PHOB"/>
    <property type="match status" value="1"/>
</dbReference>
<dbReference type="Gene3D" id="3.40.50.10610">
    <property type="entry name" value="ABC-type transport auxiliary lipoprotein component"/>
    <property type="match status" value="1"/>
</dbReference>
<evidence type="ECO:0000256" key="2">
    <source>
        <dbReference type="PROSITE-ProRule" id="PRU00339"/>
    </source>
</evidence>
<evidence type="ECO:0000256" key="1">
    <source>
        <dbReference type="ARBA" id="ARBA00023125"/>
    </source>
</evidence>
<dbReference type="SMART" id="SM00028">
    <property type="entry name" value="TPR"/>
    <property type="match status" value="4"/>
</dbReference>
<evidence type="ECO:0000259" key="5">
    <source>
        <dbReference type="PROSITE" id="PS51755"/>
    </source>
</evidence>
<keyword evidence="2" id="KW-0802">TPR repeat</keyword>
<dbReference type="GO" id="GO:0000160">
    <property type="term" value="P:phosphorelay signal transduction system"/>
    <property type="evidence" value="ECO:0007669"/>
    <property type="project" value="InterPro"/>
</dbReference>
<dbReference type="PROSITE" id="PS50005">
    <property type="entry name" value="TPR"/>
    <property type="match status" value="2"/>
</dbReference>
<dbReference type="Pfam" id="PF00486">
    <property type="entry name" value="Trans_reg_C"/>
    <property type="match status" value="1"/>
</dbReference>
<dbReference type="Proteomes" id="UP000315167">
    <property type="component" value="Unassembled WGS sequence"/>
</dbReference>
<dbReference type="GO" id="GO:0006355">
    <property type="term" value="P:regulation of DNA-templated transcription"/>
    <property type="evidence" value="ECO:0007669"/>
    <property type="project" value="InterPro"/>
</dbReference>
<keyword evidence="4" id="KW-1133">Transmembrane helix</keyword>
<feature type="DNA-binding region" description="OmpR/PhoB-type" evidence="3">
    <location>
        <begin position="6"/>
        <end position="104"/>
    </location>
</feature>
<comment type="caution">
    <text evidence="6">The sequence shown here is derived from an EMBL/GenBank/DDBJ whole genome shotgun (WGS) entry which is preliminary data.</text>
</comment>
<dbReference type="CDD" id="cd00383">
    <property type="entry name" value="trans_reg_C"/>
    <property type="match status" value="1"/>
</dbReference>
<dbReference type="InterPro" id="IPR036388">
    <property type="entry name" value="WH-like_DNA-bd_sf"/>
</dbReference>
<dbReference type="AlphaFoldDB" id="A0A562LB94"/>
<dbReference type="InterPro" id="IPR016032">
    <property type="entry name" value="Sig_transdc_resp-reg_C-effctor"/>
</dbReference>